<dbReference type="RefSeq" id="WP_159661018.1">
    <property type="nucleotide sequence ID" value="NZ_AQPF01000023.1"/>
</dbReference>
<reference evidence="1 2" key="1">
    <citation type="submission" date="2012-09" db="EMBL/GenBank/DDBJ databases">
        <title>Genome Sequence of alkane-degrading Bacterium Alcanivorax sp. 6-D-6.</title>
        <authorList>
            <person name="Lai Q."/>
            <person name="Shao Z."/>
        </authorList>
    </citation>
    <scope>NUCLEOTIDE SEQUENCE [LARGE SCALE GENOMIC DNA]</scope>
    <source>
        <strain evidence="1 2">6-D-6</strain>
    </source>
</reference>
<name>A0ABQ6Y6H5_9GAMM</name>
<accession>A0ABQ6Y6H5</accession>
<evidence type="ECO:0000313" key="1">
    <source>
        <dbReference type="EMBL" id="KAF0804907.1"/>
    </source>
</evidence>
<protein>
    <submittedName>
        <fullName evidence="1">Uncharacterized protein</fullName>
    </submittedName>
</protein>
<keyword evidence="2" id="KW-1185">Reference proteome</keyword>
<dbReference type="Proteomes" id="UP000771797">
    <property type="component" value="Unassembled WGS sequence"/>
</dbReference>
<dbReference type="Gene3D" id="1.10.260.40">
    <property type="entry name" value="lambda repressor-like DNA-binding domains"/>
    <property type="match status" value="1"/>
</dbReference>
<dbReference type="InterPro" id="IPR010982">
    <property type="entry name" value="Lambda_DNA-bd_dom_sf"/>
</dbReference>
<sequence length="77" mass="8937">MGQRPLADALEISEATVSRHISEGHFERAMRIVAEAGFKVVPDEMRCFNPKDVEVLLHGHRRWTEHLQSVDQLWQDE</sequence>
<gene>
    <name evidence="1" type="ORF">A6D6_02671</name>
</gene>
<comment type="caution">
    <text evidence="1">The sequence shown here is derived from an EMBL/GenBank/DDBJ whole genome shotgun (WGS) entry which is preliminary data.</text>
</comment>
<dbReference type="SUPFAM" id="SSF47413">
    <property type="entry name" value="lambda repressor-like DNA-binding domains"/>
    <property type="match status" value="1"/>
</dbReference>
<organism evidence="1 2">
    <name type="scientific">Alcanivorax xiamenensis</name>
    <dbReference type="NCBI Taxonomy" id="1177156"/>
    <lineage>
        <taxon>Bacteria</taxon>
        <taxon>Pseudomonadati</taxon>
        <taxon>Pseudomonadota</taxon>
        <taxon>Gammaproteobacteria</taxon>
        <taxon>Oceanospirillales</taxon>
        <taxon>Alcanivoracaceae</taxon>
        <taxon>Alcanivorax</taxon>
    </lineage>
</organism>
<evidence type="ECO:0000313" key="2">
    <source>
        <dbReference type="Proteomes" id="UP000771797"/>
    </source>
</evidence>
<dbReference type="EMBL" id="AQPF01000023">
    <property type="protein sequence ID" value="KAF0804907.1"/>
    <property type="molecule type" value="Genomic_DNA"/>
</dbReference>
<proteinExistence type="predicted"/>